<keyword evidence="1" id="KW-0732">Signal</keyword>
<name>A0A4R0EKF5_9GAMM</name>
<sequence length="776" mass="88726">MKATKILTMIVCGISFTYVNADINQKINQQQEGEMVIVNIWINGLDYKTEAVTFSKDAKKFIECQALKNVGVRVEKLSKDSIKKDFCLLNSPEVKFEDDQALQAIKIHFPPDYFEDTQYDLNTTTPPEKANFGGFLNYSLFYSKDDYEQDFNTFSELGVFKDYWLLKNSFLYRNNPNEFEKKLLRVNSTLDIEFPEKFLILTLGDTTSPYNTLNNSFRFGGLSIGTNYTDRPDFIYWNAPTLKGSAALPSTVDLYLNGIQLYKNSVTPGNYSLPTGALINQAGSAQIVVEDILGNRTVRSFPIYINNLLLKPKLNEYNFSLGKLRYNYDEVDDDYRDFFSKLFFRRGITSSTTLGGDILYSEKASNASLLWTQALSKFVLLDTAFAVSDAENEQGYGATVSLSRDFINWSFGISSHFFSEEYKYISDEEFNSNIKTSNLVYFNFYNLKYIDGLNISYIDQTNYSSNNFDPDDRKIFDIIAIKNLTNNLYSTFGFFKDFGDDEDYGFNIAFNYDWVEKGQINLNHDTESDETRLSFRKTTMTQNGFDYVLGVNRIEDEINYNAYGLWKTDIGNLRVSHDEYEDNRVSQAMFEGALVWLGNKAALTKYADNAFALVNVNNHPDLDIYKSSSLVGSTNDKGYMFVHHIIPYINYDISFDQNQLPMEETFENSSKKLVGLDQRGYKIDFPIHKTKRIAINIKDINGKKLLAGSEVQVEGMSTEPYFIDSDGIVYLYVSKPDRYNLIVKTQGGGAPCQSQFVLSQNQFENLGNQVLSLVCK</sequence>
<feature type="signal peptide" evidence="1">
    <location>
        <begin position="1"/>
        <end position="21"/>
    </location>
</feature>
<dbReference type="RefSeq" id="WP_131271710.1">
    <property type="nucleotide sequence ID" value="NZ_SJOA01000017.1"/>
</dbReference>
<protein>
    <submittedName>
        <fullName evidence="2">Fimbrial biogenesis outer membrane usher protein</fullName>
    </submittedName>
</protein>
<dbReference type="AlphaFoldDB" id="A0A4R0EKF5"/>
<dbReference type="Proteomes" id="UP000291380">
    <property type="component" value="Unassembled WGS sequence"/>
</dbReference>
<dbReference type="EMBL" id="SJOA01000017">
    <property type="protein sequence ID" value="TCB57735.1"/>
    <property type="molecule type" value="Genomic_DNA"/>
</dbReference>
<reference evidence="2 3" key="1">
    <citation type="submission" date="2019-02" db="EMBL/GenBank/DDBJ databases">
        <title>High diversity of culturable Acinetobacter species in natural soil and water ecosystems.</title>
        <authorList>
            <person name="Radolfova-Krizova L."/>
            <person name="Nemec A."/>
        </authorList>
    </citation>
    <scope>NUCLEOTIDE SEQUENCE [LARGE SCALE GENOMIC DNA]</scope>
    <source>
        <strain evidence="2 3">ANC 4281</strain>
    </source>
</reference>
<gene>
    <name evidence="2" type="ORF">E0H85_12440</name>
</gene>
<dbReference type="GO" id="GO:0015473">
    <property type="term" value="F:fimbrial usher porin activity"/>
    <property type="evidence" value="ECO:0007669"/>
    <property type="project" value="InterPro"/>
</dbReference>
<dbReference type="GO" id="GO:0009297">
    <property type="term" value="P:pilus assembly"/>
    <property type="evidence" value="ECO:0007669"/>
    <property type="project" value="InterPro"/>
</dbReference>
<proteinExistence type="predicted"/>
<dbReference type="Pfam" id="PF00577">
    <property type="entry name" value="Usher"/>
    <property type="match status" value="1"/>
</dbReference>
<dbReference type="Gene3D" id="2.60.40.2610">
    <property type="entry name" value="Outer membrane usher protein FimD, plug domain"/>
    <property type="match status" value="1"/>
</dbReference>
<dbReference type="PANTHER" id="PTHR30451">
    <property type="entry name" value="OUTER MEMBRANE USHER PROTEIN"/>
    <property type="match status" value="1"/>
</dbReference>
<evidence type="ECO:0000256" key="1">
    <source>
        <dbReference type="SAM" id="SignalP"/>
    </source>
</evidence>
<dbReference type="GO" id="GO:0009279">
    <property type="term" value="C:cell outer membrane"/>
    <property type="evidence" value="ECO:0007669"/>
    <property type="project" value="TreeGrafter"/>
</dbReference>
<dbReference type="InterPro" id="IPR000015">
    <property type="entry name" value="Fimb_usher"/>
</dbReference>
<feature type="chain" id="PRO_5020949872" evidence="1">
    <location>
        <begin position="22"/>
        <end position="776"/>
    </location>
</feature>
<evidence type="ECO:0000313" key="2">
    <source>
        <dbReference type="EMBL" id="TCB57735.1"/>
    </source>
</evidence>
<evidence type="ECO:0000313" key="3">
    <source>
        <dbReference type="Proteomes" id="UP000291380"/>
    </source>
</evidence>
<dbReference type="PANTHER" id="PTHR30451:SF5">
    <property type="entry name" value="SLR0019 PROTEIN"/>
    <property type="match status" value="1"/>
</dbReference>
<accession>A0A4R0EKF5</accession>
<dbReference type="InterPro" id="IPR042186">
    <property type="entry name" value="FimD_plug_dom"/>
</dbReference>
<dbReference type="Gene3D" id="2.60.40.3110">
    <property type="match status" value="1"/>
</dbReference>
<organism evidence="2 3">
    <name type="scientific">Acinetobacter terrae</name>
    <dbReference type="NCBI Taxonomy" id="2731247"/>
    <lineage>
        <taxon>Bacteria</taxon>
        <taxon>Pseudomonadati</taxon>
        <taxon>Pseudomonadota</taxon>
        <taxon>Gammaproteobacteria</taxon>
        <taxon>Moraxellales</taxon>
        <taxon>Moraxellaceae</taxon>
        <taxon>Acinetobacter</taxon>
        <taxon>Acinetobacter Taxon 24</taxon>
    </lineage>
</organism>
<comment type="caution">
    <text evidence="2">The sequence shown here is derived from an EMBL/GenBank/DDBJ whole genome shotgun (WGS) entry which is preliminary data.</text>
</comment>
<dbReference type="OrthoDB" id="8587at2"/>